<reference evidence="8" key="1">
    <citation type="submission" date="2016-11" db="EMBL/GenBank/DDBJ databases">
        <authorList>
            <person name="Varghese N."/>
            <person name="Submissions S."/>
        </authorList>
    </citation>
    <scope>NUCLEOTIDE SEQUENCE [LARGE SCALE GENOMIC DNA]</scope>
    <source>
        <strain evidence="8">DSM 44671</strain>
    </source>
</reference>
<dbReference type="GO" id="GO:0008270">
    <property type="term" value="F:zinc ion binding"/>
    <property type="evidence" value="ECO:0007669"/>
    <property type="project" value="UniProtKB-UniRule"/>
</dbReference>
<evidence type="ECO:0000259" key="6">
    <source>
        <dbReference type="Pfam" id="PF01227"/>
    </source>
</evidence>
<protein>
    <recommendedName>
        <fullName evidence="5">GTP cyclohydrolase 1</fullName>
        <ecNumber evidence="5">3.5.4.16</ecNumber>
    </recommendedName>
    <alternativeName>
        <fullName evidence="5">GTP cyclohydrolase I</fullName>
        <shortName evidence="5">GTP-CH-I</shortName>
    </alternativeName>
</protein>
<dbReference type="GO" id="GO:0005525">
    <property type="term" value="F:GTP binding"/>
    <property type="evidence" value="ECO:0007669"/>
    <property type="project" value="UniProtKB-KW"/>
</dbReference>
<dbReference type="NCBIfam" id="NF006826">
    <property type="entry name" value="PRK09347.1-3"/>
    <property type="match status" value="1"/>
</dbReference>
<comment type="pathway">
    <text evidence="2 5">Cofactor biosynthesis; 7,8-dihydroneopterin triphosphate biosynthesis; 7,8-dihydroneopterin triphosphate from GTP: step 1/1.</text>
</comment>
<keyword evidence="5" id="KW-0342">GTP-binding</keyword>
<dbReference type="InterPro" id="IPR020602">
    <property type="entry name" value="GTP_CycHdrlase_I_dom"/>
</dbReference>
<dbReference type="NCBIfam" id="NF006825">
    <property type="entry name" value="PRK09347.1-2"/>
    <property type="match status" value="1"/>
</dbReference>
<accession>A0A1K1SIC7</accession>
<dbReference type="EC" id="3.5.4.16" evidence="5"/>
<dbReference type="InterPro" id="IPR018234">
    <property type="entry name" value="GTP_CycHdrlase_I_CS"/>
</dbReference>
<dbReference type="Pfam" id="PF01227">
    <property type="entry name" value="GTP_cyclohydroI"/>
    <property type="match status" value="1"/>
</dbReference>
<dbReference type="EMBL" id="FPJG01000006">
    <property type="protein sequence ID" value="SFW83900.1"/>
    <property type="molecule type" value="Genomic_DNA"/>
</dbReference>
<dbReference type="GO" id="GO:0005737">
    <property type="term" value="C:cytoplasm"/>
    <property type="evidence" value="ECO:0007669"/>
    <property type="project" value="TreeGrafter"/>
</dbReference>
<dbReference type="GO" id="GO:0006730">
    <property type="term" value="P:one-carbon metabolic process"/>
    <property type="evidence" value="ECO:0007669"/>
    <property type="project" value="UniProtKB-UniRule"/>
</dbReference>
<keyword evidence="3 5" id="KW-0554">One-carbon metabolism</keyword>
<dbReference type="GO" id="GO:0006729">
    <property type="term" value="P:tetrahydrobiopterin biosynthetic process"/>
    <property type="evidence" value="ECO:0007669"/>
    <property type="project" value="TreeGrafter"/>
</dbReference>
<keyword evidence="4 5" id="KW-0378">Hydrolase</keyword>
<dbReference type="InterPro" id="IPR043133">
    <property type="entry name" value="GTP-CH-I_C/QueF"/>
</dbReference>
<dbReference type="FunFam" id="3.30.1130.10:FF:000001">
    <property type="entry name" value="GTP cyclohydrolase 1"/>
    <property type="match status" value="1"/>
</dbReference>
<evidence type="ECO:0000256" key="1">
    <source>
        <dbReference type="ARBA" id="ARBA00001052"/>
    </source>
</evidence>
<dbReference type="Gene3D" id="1.10.286.10">
    <property type="match status" value="1"/>
</dbReference>
<dbReference type="InterPro" id="IPR001474">
    <property type="entry name" value="GTP_CycHdrlase_I"/>
</dbReference>
<gene>
    <name evidence="5" type="primary">folE</name>
    <name evidence="7" type="ORF">SAMN04489730_5750</name>
</gene>
<dbReference type="STRING" id="546364.SAMN04489730_5750"/>
<proteinExistence type="inferred from homology"/>
<dbReference type="Gene3D" id="3.30.1130.10">
    <property type="match status" value="1"/>
</dbReference>
<dbReference type="PANTHER" id="PTHR11109">
    <property type="entry name" value="GTP CYCLOHYDROLASE I"/>
    <property type="match status" value="1"/>
</dbReference>
<organism evidence="7 8">
    <name type="scientific">Amycolatopsis australiensis</name>
    <dbReference type="NCBI Taxonomy" id="546364"/>
    <lineage>
        <taxon>Bacteria</taxon>
        <taxon>Bacillati</taxon>
        <taxon>Actinomycetota</taxon>
        <taxon>Actinomycetes</taxon>
        <taxon>Pseudonocardiales</taxon>
        <taxon>Pseudonocardiaceae</taxon>
        <taxon>Amycolatopsis</taxon>
    </lineage>
</organism>
<feature type="domain" description="GTP cyclohydrolase I" evidence="6">
    <location>
        <begin position="30"/>
        <end position="201"/>
    </location>
</feature>
<dbReference type="PROSITE" id="PS00859">
    <property type="entry name" value="GTP_CYCLOHYDROL_1_1"/>
    <property type="match status" value="1"/>
</dbReference>
<name>A0A1K1SIC7_9PSEU</name>
<feature type="binding site" evidence="5">
    <location>
        <position position="166"/>
    </location>
    <ligand>
        <name>Zn(2+)</name>
        <dbReference type="ChEBI" id="CHEBI:29105"/>
    </ligand>
</feature>
<evidence type="ECO:0000313" key="7">
    <source>
        <dbReference type="EMBL" id="SFW83900.1"/>
    </source>
</evidence>
<dbReference type="HAMAP" id="MF_00223">
    <property type="entry name" value="FolE"/>
    <property type="match status" value="1"/>
</dbReference>
<evidence type="ECO:0000256" key="3">
    <source>
        <dbReference type="ARBA" id="ARBA00022563"/>
    </source>
</evidence>
<feature type="binding site" evidence="5">
    <location>
        <position position="95"/>
    </location>
    <ligand>
        <name>Zn(2+)</name>
        <dbReference type="ChEBI" id="CHEBI:29105"/>
    </ligand>
</feature>
<evidence type="ECO:0000256" key="2">
    <source>
        <dbReference type="ARBA" id="ARBA00005080"/>
    </source>
</evidence>
<comment type="subunit">
    <text evidence="5">Homopolymer.</text>
</comment>
<dbReference type="PANTHER" id="PTHR11109:SF7">
    <property type="entry name" value="GTP CYCLOHYDROLASE 1"/>
    <property type="match status" value="1"/>
</dbReference>
<dbReference type="AlphaFoldDB" id="A0A1K1SIC7"/>
<keyword evidence="5" id="KW-0547">Nucleotide-binding</keyword>
<evidence type="ECO:0000256" key="4">
    <source>
        <dbReference type="ARBA" id="ARBA00022801"/>
    </source>
</evidence>
<dbReference type="NCBIfam" id="TIGR00063">
    <property type="entry name" value="folE"/>
    <property type="match status" value="1"/>
</dbReference>
<dbReference type="Proteomes" id="UP000182740">
    <property type="component" value="Unassembled WGS sequence"/>
</dbReference>
<keyword evidence="8" id="KW-1185">Reference proteome</keyword>
<keyword evidence="5" id="KW-0862">Zinc</keyword>
<feature type="binding site" evidence="5">
    <location>
        <position position="98"/>
    </location>
    <ligand>
        <name>Zn(2+)</name>
        <dbReference type="ChEBI" id="CHEBI:29105"/>
    </ligand>
</feature>
<evidence type="ECO:0000313" key="8">
    <source>
        <dbReference type="Proteomes" id="UP000182740"/>
    </source>
</evidence>
<sequence>MTVDPVSEPVPLRHLGVVHDRDTMDLPAAERAVADLLRALGKDPSSEHLGDTPRRVANAYAEMLRPRDFQLTTFPNDEGYDELVLAKSIPVQSLCEHHLLPFRGVAHVGYLPGERILGLSKLARVVELFARDLQVQERLTKQVADWLQEHLAPKGVGVVIEAEHLCMSLRGVRANGALTVTSSLHGLLREEPKTRQEFFALTGVSA</sequence>
<evidence type="ECO:0000256" key="5">
    <source>
        <dbReference type="HAMAP-Rule" id="MF_00223"/>
    </source>
</evidence>
<dbReference type="GO" id="GO:0046654">
    <property type="term" value="P:tetrahydrofolate biosynthetic process"/>
    <property type="evidence" value="ECO:0007669"/>
    <property type="project" value="UniProtKB-UniRule"/>
</dbReference>
<keyword evidence="5" id="KW-0479">Metal-binding</keyword>
<dbReference type="UniPathway" id="UPA00848">
    <property type="reaction ID" value="UER00151"/>
</dbReference>
<comment type="catalytic activity">
    <reaction evidence="1 5">
        <text>GTP + H2O = 7,8-dihydroneopterin 3'-triphosphate + formate + H(+)</text>
        <dbReference type="Rhea" id="RHEA:17473"/>
        <dbReference type="ChEBI" id="CHEBI:15377"/>
        <dbReference type="ChEBI" id="CHEBI:15378"/>
        <dbReference type="ChEBI" id="CHEBI:15740"/>
        <dbReference type="ChEBI" id="CHEBI:37565"/>
        <dbReference type="ChEBI" id="CHEBI:58462"/>
        <dbReference type="EC" id="3.5.4.16"/>
    </reaction>
</comment>
<dbReference type="SUPFAM" id="SSF55620">
    <property type="entry name" value="Tetrahydrobiopterin biosynthesis enzymes-like"/>
    <property type="match status" value="1"/>
</dbReference>
<dbReference type="InterPro" id="IPR043134">
    <property type="entry name" value="GTP-CH-I_N"/>
</dbReference>
<dbReference type="GO" id="GO:0003934">
    <property type="term" value="F:GTP cyclohydrolase I activity"/>
    <property type="evidence" value="ECO:0007669"/>
    <property type="project" value="UniProtKB-UniRule"/>
</dbReference>
<dbReference type="RefSeq" id="WP_072479192.1">
    <property type="nucleotide sequence ID" value="NZ_FPJG01000006.1"/>
</dbReference>
<dbReference type="OrthoDB" id="9801207at2"/>
<comment type="similarity">
    <text evidence="5">Belongs to the GTP cyclohydrolase I family.</text>
</comment>